<comment type="similarity">
    <text evidence="1">Belongs to the short-chain dehydrogenases/reductases (SDR) family.</text>
</comment>
<name>A0AAN6W401_9PEZI</name>
<accession>A0AAN6W401</accession>
<dbReference type="AlphaFoldDB" id="A0AAN6W401"/>
<evidence type="ECO:0000313" key="3">
    <source>
        <dbReference type="EMBL" id="KAK4173866.1"/>
    </source>
</evidence>
<dbReference type="Gene3D" id="3.40.50.720">
    <property type="entry name" value="NAD(P)-binding Rossmann-like Domain"/>
    <property type="match status" value="1"/>
</dbReference>
<gene>
    <name evidence="3" type="ORF">QBC36DRAFT_334936</name>
</gene>
<dbReference type="PANTHER" id="PTHR42760:SF115">
    <property type="entry name" value="3-OXOACYL-[ACYL-CARRIER-PROTEIN] REDUCTASE FABG"/>
    <property type="match status" value="1"/>
</dbReference>
<dbReference type="InterPro" id="IPR036291">
    <property type="entry name" value="NAD(P)-bd_dom_sf"/>
</dbReference>
<dbReference type="GO" id="GO:0016616">
    <property type="term" value="F:oxidoreductase activity, acting on the CH-OH group of donors, NAD or NADP as acceptor"/>
    <property type="evidence" value="ECO:0007669"/>
    <property type="project" value="TreeGrafter"/>
</dbReference>
<reference evidence="3" key="2">
    <citation type="submission" date="2023-05" db="EMBL/GenBank/DDBJ databases">
        <authorList>
            <consortium name="Lawrence Berkeley National Laboratory"/>
            <person name="Steindorff A."/>
            <person name="Hensen N."/>
            <person name="Bonometti L."/>
            <person name="Westerberg I."/>
            <person name="Brannstrom I.O."/>
            <person name="Guillou S."/>
            <person name="Cros-Aarteil S."/>
            <person name="Calhoun S."/>
            <person name="Haridas S."/>
            <person name="Kuo A."/>
            <person name="Mondo S."/>
            <person name="Pangilinan J."/>
            <person name="Riley R."/>
            <person name="Labutti K."/>
            <person name="Andreopoulos B."/>
            <person name="Lipzen A."/>
            <person name="Chen C."/>
            <person name="Yanf M."/>
            <person name="Daum C."/>
            <person name="Ng V."/>
            <person name="Clum A."/>
            <person name="Ohm R."/>
            <person name="Martin F."/>
            <person name="Silar P."/>
            <person name="Natvig D."/>
            <person name="Lalanne C."/>
            <person name="Gautier V."/>
            <person name="Ament-Velasquez S.L."/>
            <person name="Kruys A."/>
            <person name="Hutchinson M.I."/>
            <person name="Powell A.J."/>
            <person name="Barry K."/>
            <person name="Miller A.N."/>
            <person name="Grigoriev I.V."/>
            <person name="Debuchy R."/>
            <person name="Gladieux P."/>
            <person name="Thoren M.H."/>
            <person name="Johannesson H."/>
        </authorList>
    </citation>
    <scope>NUCLEOTIDE SEQUENCE</scope>
    <source>
        <strain evidence="3">CBS 892.96</strain>
    </source>
</reference>
<sequence>MAEARSDLTSRVLPATTLCFASSLAPRPLELHNHHANSNPPIECFRVSGVGIIAGGAGDLGAAFSRALFEHGLQNLTILDAPSEETAEPIISRLSSDFPLAKITFTRVDVADSGAVEKAVDAVVQTLGPITILANFVGVVCCEHAVQHSLHSWRRAFETNNTGSFAVAQAVARTVVTTKKGGSIILVASISGTRVNFPNHQVEYNASKAAVIMMKSYLAVGWGA</sequence>
<dbReference type="Proteomes" id="UP001302321">
    <property type="component" value="Unassembled WGS sequence"/>
</dbReference>
<evidence type="ECO:0000256" key="1">
    <source>
        <dbReference type="ARBA" id="ARBA00006484"/>
    </source>
</evidence>
<dbReference type="Pfam" id="PF00106">
    <property type="entry name" value="adh_short"/>
    <property type="match status" value="1"/>
</dbReference>
<organism evidence="3 4">
    <name type="scientific">Triangularia setosa</name>
    <dbReference type="NCBI Taxonomy" id="2587417"/>
    <lineage>
        <taxon>Eukaryota</taxon>
        <taxon>Fungi</taxon>
        <taxon>Dikarya</taxon>
        <taxon>Ascomycota</taxon>
        <taxon>Pezizomycotina</taxon>
        <taxon>Sordariomycetes</taxon>
        <taxon>Sordariomycetidae</taxon>
        <taxon>Sordariales</taxon>
        <taxon>Podosporaceae</taxon>
        <taxon>Triangularia</taxon>
    </lineage>
</organism>
<keyword evidence="2" id="KW-0560">Oxidoreductase</keyword>
<reference evidence="3" key="1">
    <citation type="journal article" date="2023" name="Mol. Phylogenet. Evol.">
        <title>Genome-scale phylogeny and comparative genomics of the fungal order Sordariales.</title>
        <authorList>
            <person name="Hensen N."/>
            <person name="Bonometti L."/>
            <person name="Westerberg I."/>
            <person name="Brannstrom I.O."/>
            <person name="Guillou S."/>
            <person name="Cros-Aarteil S."/>
            <person name="Calhoun S."/>
            <person name="Haridas S."/>
            <person name="Kuo A."/>
            <person name="Mondo S."/>
            <person name="Pangilinan J."/>
            <person name="Riley R."/>
            <person name="LaButti K."/>
            <person name="Andreopoulos B."/>
            <person name="Lipzen A."/>
            <person name="Chen C."/>
            <person name="Yan M."/>
            <person name="Daum C."/>
            <person name="Ng V."/>
            <person name="Clum A."/>
            <person name="Steindorff A."/>
            <person name="Ohm R.A."/>
            <person name="Martin F."/>
            <person name="Silar P."/>
            <person name="Natvig D.O."/>
            <person name="Lalanne C."/>
            <person name="Gautier V."/>
            <person name="Ament-Velasquez S.L."/>
            <person name="Kruys A."/>
            <person name="Hutchinson M.I."/>
            <person name="Powell A.J."/>
            <person name="Barry K."/>
            <person name="Miller A.N."/>
            <person name="Grigoriev I.V."/>
            <person name="Debuchy R."/>
            <person name="Gladieux P."/>
            <person name="Hiltunen Thoren M."/>
            <person name="Johannesson H."/>
        </authorList>
    </citation>
    <scope>NUCLEOTIDE SEQUENCE</scope>
    <source>
        <strain evidence="3">CBS 892.96</strain>
    </source>
</reference>
<protein>
    <submittedName>
        <fullName evidence="3">Gluconate 5-dehydrogenase</fullName>
    </submittedName>
</protein>
<dbReference type="EMBL" id="MU866315">
    <property type="protein sequence ID" value="KAK4173866.1"/>
    <property type="molecule type" value="Genomic_DNA"/>
</dbReference>
<dbReference type="SUPFAM" id="SSF51735">
    <property type="entry name" value="NAD(P)-binding Rossmann-fold domains"/>
    <property type="match status" value="1"/>
</dbReference>
<dbReference type="PRINTS" id="PR00081">
    <property type="entry name" value="GDHRDH"/>
</dbReference>
<proteinExistence type="inferred from homology"/>
<evidence type="ECO:0000256" key="2">
    <source>
        <dbReference type="ARBA" id="ARBA00023002"/>
    </source>
</evidence>
<dbReference type="InterPro" id="IPR002347">
    <property type="entry name" value="SDR_fam"/>
</dbReference>
<dbReference type="PANTHER" id="PTHR42760">
    <property type="entry name" value="SHORT-CHAIN DEHYDROGENASES/REDUCTASES FAMILY MEMBER"/>
    <property type="match status" value="1"/>
</dbReference>
<evidence type="ECO:0000313" key="4">
    <source>
        <dbReference type="Proteomes" id="UP001302321"/>
    </source>
</evidence>
<keyword evidence="4" id="KW-1185">Reference proteome</keyword>
<comment type="caution">
    <text evidence="3">The sequence shown here is derived from an EMBL/GenBank/DDBJ whole genome shotgun (WGS) entry which is preliminary data.</text>
</comment>